<organism evidence="11 12">
    <name type="scientific">Herbaspirillum lusitanum</name>
    <dbReference type="NCBI Taxonomy" id="213312"/>
    <lineage>
        <taxon>Bacteria</taxon>
        <taxon>Pseudomonadati</taxon>
        <taxon>Pseudomonadota</taxon>
        <taxon>Betaproteobacteria</taxon>
        <taxon>Burkholderiales</taxon>
        <taxon>Oxalobacteraceae</taxon>
        <taxon>Herbaspirillum</taxon>
    </lineage>
</organism>
<dbReference type="Gene3D" id="3.20.20.450">
    <property type="entry name" value="EAL domain"/>
    <property type="match status" value="1"/>
</dbReference>
<gene>
    <name evidence="11" type="ORF">PQR62_17405</name>
</gene>
<comment type="subcellular location">
    <subcellularLocation>
        <location evidence="1">Membrane</location>
    </subcellularLocation>
</comment>
<dbReference type="Pfam" id="PF13426">
    <property type="entry name" value="PAS_9"/>
    <property type="match status" value="1"/>
</dbReference>
<dbReference type="PROSITE" id="PS50887">
    <property type="entry name" value="GGDEF"/>
    <property type="match status" value="1"/>
</dbReference>
<comment type="caution">
    <text evidence="11">The sequence shown here is derived from an EMBL/GenBank/DDBJ whole genome shotgun (WGS) entry which is preliminary data.</text>
</comment>
<dbReference type="SMART" id="SM00052">
    <property type="entry name" value="EAL"/>
    <property type="match status" value="1"/>
</dbReference>
<feature type="domain" description="PAS" evidence="6">
    <location>
        <begin position="378"/>
        <end position="423"/>
    </location>
</feature>
<feature type="transmembrane region" description="Helical" evidence="5">
    <location>
        <begin position="310"/>
        <end position="329"/>
    </location>
</feature>
<dbReference type="PANTHER" id="PTHR44757:SF2">
    <property type="entry name" value="BIOFILM ARCHITECTURE MAINTENANCE PROTEIN MBAA"/>
    <property type="match status" value="1"/>
</dbReference>
<feature type="domain" description="PAC" evidence="7">
    <location>
        <begin position="547"/>
        <end position="599"/>
    </location>
</feature>
<evidence type="ECO:0000259" key="8">
    <source>
        <dbReference type="PROSITE" id="PS50839"/>
    </source>
</evidence>
<keyword evidence="4 5" id="KW-0472">Membrane</keyword>
<dbReference type="InterPro" id="IPR042240">
    <property type="entry name" value="CHASE_sf"/>
</dbReference>
<dbReference type="InterPro" id="IPR035919">
    <property type="entry name" value="EAL_sf"/>
</dbReference>
<dbReference type="SMART" id="SM00267">
    <property type="entry name" value="GGDEF"/>
    <property type="match status" value="1"/>
</dbReference>
<dbReference type="Pfam" id="PF08447">
    <property type="entry name" value="PAS_3"/>
    <property type="match status" value="1"/>
</dbReference>
<feature type="domain" description="GGDEF" evidence="10">
    <location>
        <begin position="631"/>
        <end position="769"/>
    </location>
</feature>
<dbReference type="PROSITE" id="PS50113">
    <property type="entry name" value="PAC"/>
    <property type="match status" value="2"/>
</dbReference>
<evidence type="ECO:0000259" key="6">
    <source>
        <dbReference type="PROSITE" id="PS50112"/>
    </source>
</evidence>
<dbReference type="NCBIfam" id="TIGR00229">
    <property type="entry name" value="sensory_box"/>
    <property type="match status" value="2"/>
</dbReference>
<evidence type="ECO:0000259" key="10">
    <source>
        <dbReference type="PROSITE" id="PS50887"/>
    </source>
</evidence>
<dbReference type="PROSITE" id="PS50112">
    <property type="entry name" value="PAS"/>
    <property type="match status" value="2"/>
</dbReference>
<dbReference type="InterPro" id="IPR001633">
    <property type="entry name" value="EAL_dom"/>
</dbReference>
<dbReference type="SUPFAM" id="SSF55073">
    <property type="entry name" value="Nucleotide cyclase"/>
    <property type="match status" value="1"/>
</dbReference>
<dbReference type="InterPro" id="IPR029787">
    <property type="entry name" value="Nucleotide_cyclase"/>
</dbReference>
<protein>
    <submittedName>
        <fullName evidence="11">EAL domain-containing protein</fullName>
    </submittedName>
</protein>
<dbReference type="InterPro" id="IPR001610">
    <property type="entry name" value="PAC"/>
</dbReference>
<feature type="domain" description="PAS" evidence="6">
    <location>
        <begin position="474"/>
        <end position="520"/>
    </location>
</feature>
<evidence type="ECO:0000256" key="5">
    <source>
        <dbReference type="SAM" id="Phobius"/>
    </source>
</evidence>
<proteinExistence type="predicted"/>
<evidence type="ECO:0000256" key="1">
    <source>
        <dbReference type="ARBA" id="ARBA00004370"/>
    </source>
</evidence>
<dbReference type="Pfam" id="PF03924">
    <property type="entry name" value="CHASE"/>
    <property type="match status" value="1"/>
</dbReference>
<sequence>MSWARQILLPLLILVAGLGITWTTWDHERHASSKELHAQFDFSLREAVSRMEQRVASYEQMLHGVQGLFSATGELDRAGFREYIRALNLDANFAGIQAIGAEEWLVGDRDLENHVARLRRSGFPDYEIRPAGVRDGYAPITLREPYIGRNSSIPFGYDHWSEPVRRAAMEKARDSGMAAISGKVKLDFDDLTEIKPSFIMYLAIYAHGKPQSTIEERRANLVGWVHASFRMNEVMASLYGEQTPGLAVNIYDGVDPRPEALMYHSTATVVTPHPERLFATEYLVVAGHNWLLQLHALKDFNTRYGRNAEWLIAITGFGLSVMLALLTWLMMSSRVRAVRTAAKMTRELRESEAQFRAIADCTVNMEIWWGLDNKPRWINHAVTNYTGYTVDECLAMPDMYQTLVHPDDLARVRATLQSGLQGERGEDLEFRCMRKNGTQFWLSLSWGPITDATGAFNGYRTSAVDVSERKEVEDEMRIAAVAFESLEGMIITDADSNMLRVNNAFTSITGYTGEEAIGKNPNLLKSGRHGPEFYQEIWASVTATGGWQGEIWNRRKNGEIYPEWLTIATVKNTAGCVTHYVGTHHDITDRKIAEERIRELAFFDALTQLPNRTLLLDRLKQAISVSARNKTSSALLFIDLDHFKTLNDTLGHDKGDMLLKQVSQRLATSVRVNDTVARVGGDEFVVVLENLDSKPEEAATQTRAIGQKILSSLGMVYQLGDIEYRTTASIGATIFKGRQASIDDLLKQADLAMYKSKETGRNALRFFDPAMQTVVLERATMEAGLRKAIECGQLLLHYQAQVVEGKRVTGAEVLVRWMHPERGMVPPGDFIPLAEETGLILPLGNWVLETACAKLAEWSRNPETEYLTIAVNVSAQQFRELDFVETVLRIIGKTGANPARLKLELTESLLVDNVEDIIQKMYALKASGVEFSLDDFGIGYSSLSYLKRLPLNQLKIDQSFVRDVLVDPNDASIAKTIVALAQSLGLGVIAEGVETDAQRSFLADAGCHAYQGYFFCRPVTVDSFEKFVREFAPEAIPLEILS</sequence>
<dbReference type="Gene3D" id="3.30.450.20">
    <property type="entry name" value="PAS domain"/>
    <property type="match status" value="2"/>
</dbReference>
<feature type="domain" description="EAL" evidence="9">
    <location>
        <begin position="778"/>
        <end position="1032"/>
    </location>
</feature>
<dbReference type="Pfam" id="PF00990">
    <property type="entry name" value="GGDEF"/>
    <property type="match status" value="1"/>
</dbReference>
<dbReference type="PANTHER" id="PTHR44757">
    <property type="entry name" value="DIGUANYLATE CYCLASE DGCP"/>
    <property type="match status" value="1"/>
</dbReference>
<dbReference type="InterPro" id="IPR000700">
    <property type="entry name" value="PAS-assoc_C"/>
</dbReference>
<evidence type="ECO:0000256" key="4">
    <source>
        <dbReference type="ARBA" id="ARBA00023136"/>
    </source>
</evidence>
<dbReference type="SUPFAM" id="SSF141868">
    <property type="entry name" value="EAL domain-like"/>
    <property type="match status" value="1"/>
</dbReference>
<dbReference type="Pfam" id="PF00563">
    <property type="entry name" value="EAL"/>
    <property type="match status" value="1"/>
</dbReference>
<dbReference type="InterPro" id="IPR013655">
    <property type="entry name" value="PAS_fold_3"/>
</dbReference>
<dbReference type="SMART" id="SM01079">
    <property type="entry name" value="CHASE"/>
    <property type="match status" value="1"/>
</dbReference>
<feature type="domain" description="CHASE" evidence="8">
    <location>
        <begin position="71"/>
        <end position="293"/>
    </location>
</feature>
<evidence type="ECO:0000259" key="7">
    <source>
        <dbReference type="PROSITE" id="PS50113"/>
    </source>
</evidence>
<dbReference type="Gene3D" id="3.30.450.350">
    <property type="entry name" value="CHASE domain"/>
    <property type="match status" value="1"/>
</dbReference>
<dbReference type="PROSITE" id="PS50883">
    <property type="entry name" value="EAL"/>
    <property type="match status" value="1"/>
</dbReference>
<keyword evidence="3 5" id="KW-1133">Transmembrane helix</keyword>
<accession>A0ABW9AC99</accession>
<dbReference type="RefSeq" id="WP_408159252.1">
    <property type="nucleotide sequence ID" value="NZ_JAQQFM010000007.1"/>
</dbReference>
<keyword evidence="12" id="KW-1185">Reference proteome</keyword>
<dbReference type="NCBIfam" id="TIGR00254">
    <property type="entry name" value="GGDEF"/>
    <property type="match status" value="1"/>
</dbReference>
<dbReference type="Gene3D" id="3.30.70.270">
    <property type="match status" value="1"/>
</dbReference>
<dbReference type="SMART" id="SM00086">
    <property type="entry name" value="PAC"/>
    <property type="match status" value="2"/>
</dbReference>
<name>A0ABW9AC99_9BURK</name>
<evidence type="ECO:0000256" key="2">
    <source>
        <dbReference type="ARBA" id="ARBA00022692"/>
    </source>
</evidence>
<evidence type="ECO:0000313" key="12">
    <source>
        <dbReference type="Proteomes" id="UP001629246"/>
    </source>
</evidence>
<feature type="domain" description="PAC" evidence="7">
    <location>
        <begin position="426"/>
        <end position="478"/>
    </location>
</feature>
<dbReference type="CDD" id="cd01949">
    <property type="entry name" value="GGDEF"/>
    <property type="match status" value="1"/>
</dbReference>
<dbReference type="InterPro" id="IPR043128">
    <property type="entry name" value="Rev_trsase/Diguanyl_cyclase"/>
</dbReference>
<dbReference type="InterPro" id="IPR006189">
    <property type="entry name" value="CHASE_dom"/>
</dbReference>
<dbReference type="InterPro" id="IPR000014">
    <property type="entry name" value="PAS"/>
</dbReference>
<dbReference type="CDD" id="cd00130">
    <property type="entry name" value="PAS"/>
    <property type="match status" value="2"/>
</dbReference>
<dbReference type="InterPro" id="IPR000160">
    <property type="entry name" value="GGDEF_dom"/>
</dbReference>
<dbReference type="InterPro" id="IPR052155">
    <property type="entry name" value="Biofilm_reg_signaling"/>
</dbReference>
<reference evidence="11 12" key="1">
    <citation type="journal article" date="2024" name="Chem. Sci.">
        <title>Discovery of megapolipeptins by genome mining of a Burkholderiales bacteria collection.</title>
        <authorList>
            <person name="Paulo B.S."/>
            <person name="Recchia M.J.J."/>
            <person name="Lee S."/>
            <person name="Fergusson C.H."/>
            <person name="Romanowski S.B."/>
            <person name="Hernandez A."/>
            <person name="Krull N."/>
            <person name="Liu D.Y."/>
            <person name="Cavanagh H."/>
            <person name="Bos A."/>
            <person name="Gray C.A."/>
            <person name="Murphy B.T."/>
            <person name="Linington R.G."/>
            <person name="Eustaquio A.S."/>
        </authorList>
    </citation>
    <scope>NUCLEOTIDE SEQUENCE [LARGE SCALE GENOMIC DNA]</scope>
    <source>
        <strain evidence="11 12">RL21-008-BIB-A</strain>
    </source>
</reference>
<evidence type="ECO:0000313" key="11">
    <source>
        <dbReference type="EMBL" id="MFL9926056.1"/>
    </source>
</evidence>
<dbReference type="CDD" id="cd01948">
    <property type="entry name" value="EAL"/>
    <property type="match status" value="1"/>
</dbReference>
<dbReference type="EMBL" id="JAQQFM010000007">
    <property type="protein sequence ID" value="MFL9926056.1"/>
    <property type="molecule type" value="Genomic_DNA"/>
</dbReference>
<dbReference type="SUPFAM" id="SSF55785">
    <property type="entry name" value="PYP-like sensor domain (PAS domain)"/>
    <property type="match status" value="2"/>
</dbReference>
<evidence type="ECO:0000256" key="3">
    <source>
        <dbReference type="ARBA" id="ARBA00022989"/>
    </source>
</evidence>
<dbReference type="SMART" id="SM00091">
    <property type="entry name" value="PAS"/>
    <property type="match status" value="2"/>
</dbReference>
<dbReference type="PROSITE" id="PS50839">
    <property type="entry name" value="CHASE"/>
    <property type="match status" value="1"/>
</dbReference>
<evidence type="ECO:0000259" key="9">
    <source>
        <dbReference type="PROSITE" id="PS50883"/>
    </source>
</evidence>
<keyword evidence="2 5" id="KW-0812">Transmembrane</keyword>
<dbReference type="InterPro" id="IPR035965">
    <property type="entry name" value="PAS-like_dom_sf"/>
</dbReference>
<dbReference type="Proteomes" id="UP001629246">
    <property type="component" value="Unassembled WGS sequence"/>
</dbReference>